<dbReference type="CDD" id="cd08241">
    <property type="entry name" value="QOR1"/>
    <property type="match status" value="1"/>
</dbReference>
<evidence type="ECO:0000313" key="3">
    <source>
        <dbReference type="Proteomes" id="UP000037660"/>
    </source>
</evidence>
<dbReference type="InterPro" id="IPR051397">
    <property type="entry name" value="Zn-ADH-like_protein"/>
</dbReference>
<protein>
    <submittedName>
        <fullName evidence="2">Putative Zn-dependent oxidoreductase PA5234</fullName>
    </submittedName>
</protein>
<dbReference type="SUPFAM" id="SSF50129">
    <property type="entry name" value="GroES-like"/>
    <property type="match status" value="1"/>
</dbReference>
<dbReference type="SMART" id="SM00829">
    <property type="entry name" value="PKS_ER"/>
    <property type="match status" value="1"/>
</dbReference>
<dbReference type="Gene3D" id="3.90.180.10">
    <property type="entry name" value="Medium-chain alcohol dehydrogenases, catalytic domain"/>
    <property type="match status" value="1"/>
</dbReference>
<dbReference type="Pfam" id="PF08240">
    <property type="entry name" value="ADH_N"/>
    <property type="match status" value="1"/>
</dbReference>
<dbReference type="InterPro" id="IPR036291">
    <property type="entry name" value="NAD(P)-bd_dom_sf"/>
</dbReference>
<reference evidence="3" key="1">
    <citation type="submission" date="2015-07" db="EMBL/GenBank/DDBJ databases">
        <title>Discovery of a poly(ethylene terephthalate assimilation.</title>
        <authorList>
            <person name="Yoshida S."/>
            <person name="Hiraga K."/>
            <person name="Takehana T."/>
            <person name="Taniguchi I."/>
            <person name="Yamaji H."/>
            <person name="Maeda Y."/>
            <person name="Toyohara K."/>
            <person name="Miyamoto K."/>
            <person name="Kimura Y."/>
            <person name="Oda K."/>
        </authorList>
    </citation>
    <scope>NUCLEOTIDE SEQUENCE [LARGE SCALE GENOMIC DNA]</scope>
    <source>
        <strain evidence="3">NBRC 110686 / TISTR 2288 / 201-F6</strain>
    </source>
</reference>
<gene>
    <name evidence="2" type="ORF">ISF6_4318</name>
</gene>
<reference evidence="2 3" key="2">
    <citation type="journal article" date="2016" name="Science">
        <title>A bacterium that degrades and assimilates poly(ethylene terephthalate).</title>
        <authorList>
            <person name="Yoshida S."/>
            <person name="Hiraga K."/>
            <person name="Takehana T."/>
            <person name="Taniguchi I."/>
            <person name="Yamaji H."/>
            <person name="Maeda Y."/>
            <person name="Toyohara K."/>
            <person name="Miyamoto K."/>
            <person name="Kimura Y."/>
            <person name="Oda K."/>
        </authorList>
    </citation>
    <scope>NUCLEOTIDE SEQUENCE [LARGE SCALE GENOMIC DNA]</scope>
    <source>
        <strain evidence="3">NBRC 110686 / TISTR 2288 / 201-F6</strain>
    </source>
</reference>
<dbReference type="EMBL" id="BBYR01000066">
    <property type="protein sequence ID" value="GAP38124.1"/>
    <property type="molecule type" value="Genomic_DNA"/>
</dbReference>
<dbReference type="PANTHER" id="PTHR43677">
    <property type="entry name" value="SHORT-CHAIN DEHYDROGENASE/REDUCTASE"/>
    <property type="match status" value="1"/>
</dbReference>
<dbReference type="Proteomes" id="UP000037660">
    <property type="component" value="Unassembled WGS sequence"/>
</dbReference>
<name>A0A0K8P6G2_PISS1</name>
<dbReference type="RefSeq" id="WP_054022017.1">
    <property type="nucleotide sequence ID" value="NZ_BBYR01000066.1"/>
</dbReference>
<comment type="caution">
    <text evidence="2">The sequence shown here is derived from an EMBL/GenBank/DDBJ whole genome shotgun (WGS) entry which is preliminary data.</text>
</comment>
<accession>A0A0K8P6G2</accession>
<dbReference type="SUPFAM" id="SSF51735">
    <property type="entry name" value="NAD(P)-binding Rossmann-fold domains"/>
    <property type="match status" value="1"/>
</dbReference>
<dbReference type="GO" id="GO:0016491">
    <property type="term" value="F:oxidoreductase activity"/>
    <property type="evidence" value="ECO:0007669"/>
    <property type="project" value="InterPro"/>
</dbReference>
<organism evidence="2 3">
    <name type="scientific">Piscinibacter sakaiensis</name>
    <name type="common">Ideonella sakaiensis</name>
    <dbReference type="NCBI Taxonomy" id="1547922"/>
    <lineage>
        <taxon>Bacteria</taxon>
        <taxon>Pseudomonadati</taxon>
        <taxon>Pseudomonadota</taxon>
        <taxon>Betaproteobacteria</taxon>
        <taxon>Burkholderiales</taxon>
        <taxon>Sphaerotilaceae</taxon>
        <taxon>Piscinibacter</taxon>
    </lineage>
</organism>
<dbReference type="OrthoDB" id="4190732at2"/>
<dbReference type="Pfam" id="PF00107">
    <property type="entry name" value="ADH_zinc_N"/>
    <property type="match status" value="1"/>
</dbReference>
<feature type="domain" description="Enoyl reductase (ER)" evidence="1">
    <location>
        <begin position="10"/>
        <end position="321"/>
    </location>
</feature>
<dbReference type="InterPro" id="IPR011032">
    <property type="entry name" value="GroES-like_sf"/>
</dbReference>
<evidence type="ECO:0000259" key="1">
    <source>
        <dbReference type="SMART" id="SM00829"/>
    </source>
</evidence>
<sequence>MKALRVHGYGPDDRIVLDDLPVPEPRAGEVRVRVEACGISFVDLLVARGGYQVRPTPPFVPGSEFSGVVDAIGPGTPTGLKPGDRVCGSRQGAWAEAICLPATAVFAVADDAPFVQTAVLMAPYGTALYALRERGQLRAGDTLLVLGAAGSVGHAAIQLGRALGARVIAVASSVAKRTAAREAGAEAAIDATSDWKDEVKRITGPRGVDVVLDPVGGDATDTAFRTLGWGGRHLMVGFAAGGIHALKTNLPLVKGASLVGVDFRQAGERDPATTLAVKQDIIGYYGAGRIEPLIRHVLPVARFDEAAALLGHRATLGRVVFTFGDAD</sequence>
<dbReference type="AlphaFoldDB" id="A0A0K8P6G2"/>
<keyword evidence="3" id="KW-1185">Reference proteome</keyword>
<dbReference type="STRING" id="1547922.ISF6_4318"/>
<dbReference type="InterPro" id="IPR013154">
    <property type="entry name" value="ADH-like_N"/>
</dbReference>
<dbReference type="InterPro" id="IPR013149">
    <property type="entry name" value="ADH-like_C"/>
</dbReference>
<dbReference type="Gene3D" id="3.40.50.720">
    <property type="entry name" value="NAD(P)-binding Rossmann-like Domain"/>
    <property type="match status" value="1"/>
</dbReference>
<proteinExistence type="predicted"/>
<dbReference type="InterPro" id="IPR020843">
    <property type="entry name" value="ER"/>
</dbReference>
<dbReference type="PANTHER" id="PTHR43677:SF4">
    <property type="entry name" value="QUINONE OXIDOREDUCTASE-LIKE PROTEIN 2"/>
    <property type="match status" value="1"/>
</dbReference>
<evidence type="ECO:0000313" key="2">
    <source>
        <dbReference type="EMBL" id="GAP38124.1"/>
    </source>
</evidence>